<protein>
    <submittedName>
        <fullName evidence="2">Uncharacterized protein</fullName>
    </submittedName>
</protein>
<evidence type="ECO:0000313" key="2">
    <source>
        <dbReference type="EMBL" id="OTA01241.1"/>
    </source>
</evidence>
<accession>A0A2H2ZMF8</accession>
<gene>
    <name evidence="2" type="ORF">A9Z42_0015580</name>
</gene>
<dbReference type="EMBL" id="LFMI01000185">
    <property type="protein sequence ID" value="OTA01241.1"/>
    <property type="molecule type" value="Genomic_DNA"/>
</dbReference>
<comment type="caution">
    <text evidence="2">The sequence shown here is derived from an EMBL/GenBank/DDBJ whole genome shotgun (WGS) entry which is preliminary data.</text>
</comment>
<reference evidence="2 3" key="1">
    <citation type="journal article" date="2015" name="Genome Announc.">
        <title>Genome sequence and annotation of Trichoderma parareesei, the ancestor of the cellulase producer Trichoderma reesei.</title>
        <authorList>
            <person name="Yang D."/>
            <person name="Pomraning K."/>
            <person name="Kopchinskiy A."/>
            <person name="Karimi Aghcheh R."/>
            <person name="Atanasova L."/>
            <person name="Chenthamara K."/>
            <person name="Baker S.E."/>
            <person name="Zhang R."/>
            <person name="Shen Q."/>
            <person name="Freitag M."/>
            <person name="Kubicek C.P."/>
            <person name="Druzhinina I.S."/>
        </authorList>
    </citation>
    <scope>NUCLEOTIDE SEQUENCE [LARGE SCALE GENOMIC DNA]</scope>
    <source>
        <strain evidence="2 3">CBS 125925</strain>
    </source>
</reference>
<name>A0A2H2ZMF8_TRIPA</name>
<feature type="region of interest" description="Disordered" evidence="1">
    <location>
        <begin position="90"/>
        <end position="160"/>
    </location>
</feature>
<feature type="compositionally biased region" description="Acidic residues" evidence="1">
    <location>
        <begin position="148"/>
        <end position="160"/>
    </location>
</feature>
<keyword evidence="3" id="KW-1185">Reference proteome</keyword>
<proteinExistence type="predicted"/>
<sequence length="160" mass="17708">MFIQSVHALRYVYSQTDARAEAKANATLAAKLKEQTHTITESVTKAVTKSVMTAMTESLVPIVTQSVTNAMEHILKNKVDDMLREKFDAMNLQPETSQTDVVNDTKQQHKRSHAEAFGAKDADSNKNTEVTVAKPNDAKPEDGQIGDAEPDEEVDLYSRD</sequence>
<evidence type="ECO:0000313" key="3">
    <source>
        <dbReference type="Proteomes" id="UP000219286"/>
    </source>
</evidence>
<organism evidence="2 3">
    <name type="scientific">Trichoderma parareesei</name>
    <name type="common">Filamentous fungus</name>
    <dbReference type="NCBI Taxonomy" id="858221"/>
    <lineage>
        <taxon>Eukaryota</taxon>
        <taxon>Fungi</taxon>
        <taxon>Dikarya</taxon>
        <taxon>Ascomycota</taxon>
        <taxon>Pezizomycotina</taxon>
        <taxon>Sordariomycetes</taxon>
        <taxon>Hypocreomycetidae</taxon>
        <taxon>Hypocreales</taxon>
        <taxon>Hypocreaceae</taxon>
        <taxon>Trichoderma</taxon>
    </lineage>
</organism>
<feature type="compositionally biased region" description="Polar residues" evidence="1">
    <location>
        <begin position="93"/>
        <end position="105"/>
    </location>
</feature>
<dbReference type="AlphaFoldDB" id="A0A2H2ZMF8"/>
<dbReference type="Proteomes" id="UP000219286">
    <property type="component" value="Unassembled WGS sequence"/>
</dbReference>
<evidence type="ECO:0000256" key="1">
    <source>
        <dbReference type="SAM" id="MobiDB-lite"/>
    </source>
</evidence>